<organism evidence="1 2">
    <name type="scientific">Trifolium pratense</name>
    <name type="common">Red clover</name>
    <dbReference type="NCBI Taxonomy" id="57577"/>
    <lineage>
        <taxon>Eukaryota</taxon>
        <taxon>Viridiplantae</taxon>
        <taxon>Streptophyta</taxon>
        <taxon>Embryophyta</taxon>
        <taxon>Tracheophyta</taxon>
        <taxon>Spermatophyta</taxon>
        <taxon>Magnoliopsida</taxon>
        <taxon>eudicotyledons</taxon>
        <taxon>Gunneridae</taxon>
        <taxon>Pentapetalae</taxon>
        <taxon>rosids</taxon>
        <taxon>fabids</taxon>
        <taxon>Fabales</taxon>
        <taxon>Fabaceae</taxon>
        <taxon>Papilionoideae</taxon>
        <taxon>50 kb inversion clade</taxon>
        <taxon>NPAAA clade</taxon>
        <taxon>Hologalegina</taxon>
        <taxon>IRL clade</taxon>
        <taxon>Trifolieae</taxon>
        <taxon>Trifolium</taxon>
    </lineage>
</organism>
<accession>A0ACB0L996</accession>
<evidence type="ECO:0000313" key="1">
    <source>
        <dbReference type="EMBL" id="CAJ2666022.1"/>
    </source>
</evidence>
<name>A0ACB0L996_TRIPR</name>
<dbReference type="Proteomes" id="UP001177021">
    <property type="component" value="Unassembled WGS sequence"/>
</dbReference>
<protein>
    <submittedName>
        <fullName evidence="1">Uncharacterized protein</fullName>
    </submittedName>
</protein>
<proteinExistence type="predicted"/>
<evidence type="ECO:0000313" key="2">
    <source>
        <dbReference type="Proteomes" id="UP001177021"/>
    </source>
</evidence>
<sequence length="68" mass="7784">MTKNLKLVPAIILFLFLFLITNATEPKLVATSVECKSIMDCPKVSLYIKRDIVNICMNGYCHRLIFHP</sequence>
<gene>
    <name evidence="1" type="ORF">MILVUS5_LOCUS30891</name>
</gene>
<keyword evidence="2" id="KW-1185">Reference proteome</keyword>
<dbReference type="EMBL" id="CASHSV030000513">
    <property type="protein sequence ID" value="CAJ2666022.1"/>
    <property type="molecule type" value="Genomic_DNA"/>
</dbReference>
<reference evidence="1" key="1">
    <citation type="submission" date="2023-10" db="EMBL/GenBank/DDBJ databases">
        <authorList>
            <person name="Rodriguez Cubillos JULIANA M."/>
            <person name="De Vega J."/>
        </authorList>
    </citation>
    <scope>NUCLEOTIDE SEQUENCE</scope>
</reference>
<comment type="caution">
    <text evidence="1">The sequence shown here is derived from an EMBL/GenBank/DDBJ whole genome shotgun (WGS) entry which is preliminary data.</text>
</comment>